<dbReference type="GO" id="GO:0004930">
    <property type="term" value="F:G protein-coupled receptor activity"/>
    <property type="evidence" value="ECO:0007669"/>
    <property type="project" value="UniProtKB-KW"/>
</dbReference>
<evidence type="ECO:0000313" key="12">
    <source>
        <dbReference type="EMBL" id="CEK74363.1"/>
    </source>
</evidence>
<feature type="domain" description="G-protein coupled receptors family 1 profile" evidence="11">
    <location>
        <begin position="84"/>
        <end position="278"/>
    </location>
</feature>
<dbReference type="GO" id="GO:0007189">
    <property type="term" value="P:adenylate cyclase-activating G protein-coupled receptor signaling pathway"/>
    <property type="evidence" value="ECO:0007669"/>
    <property type="project" value="TreeGrafter"/>
</dbReference>
<accession>A0A0B7A0I2</accession>
<dbReference type="Pfam" id="PF00001">
    <property type="entry name" value="7tm_1"/>
    <property type="match status" value="1"/>
</dbReference>
<evidence type="ECO:0000256" key="5">
    <source>
        <dbReference type="ARBA" id="ARBA00023040"/>
    </source>
</evidence>
<feature type="transmembrane region" description="Helical" evidence="10">
    <location>
        <begin position="187"/>
        <end position="209"/>
    </location>
</feature>
<evidence type="ECO:0000256" key="10">
    <source>
        <dbReference type="SAM" id="Phobius"/>
    </source>
</evidence>
<gene>
    <name evidence="12" type="primary">ORF90746</name>
</gene>
<keyword evidence="7" id="KW-0675">Receptor</keyword>
<dbReference type="PRINTS" id="PR01788">
    <property type="entry name" value="PROSTANOIDR"/>
</dbReference>
<keyword evidence="4 10" id="KW-1133">Transmembrane helix</keyword>
<keyword evidence="6 10" id="KW-0472">Membrane</keyword>
<keyword evidence="2" id="KW-1003">Cell membrane</keyword>
<evidence type="ECO:0000259" key="11">
    <source>
        <dbReference type="PROSITE" id="PS50262"/>
    </source>
</evidence>
<dbReference type="Gene3D" id="1.20.1070.10">
    <property type="entry name" value="Rhodopsin 7-helix transmembrane proteins"/>
    <property type="match status" value="1"/>
</dbReference>
<evidence type="ECO:0000256" key="8">
    <source>
        <dbReference type="ARBA" id="ARBA00023180"/>
    </source>
</evidence>
<dbReference type="EMBL" id="HACG01027498">
    <property type="protein sequence ID" value="CEK74363.1"/>
    <property type="molecule type" value="Transcribed_RNA"/>
</dbReference>
<dbReference type="SUPFAM" id="SSF81321">
    <property type="entry name" value="Family A G protein-coupled receptor-like"/>
    <property type="match status" value="1"/>
</dbReference>
<protein>
    <recommendedName>
        <fullName evidence="11">G-protein coupled receptors family 1 profile domain-containing protein</fullName>
    </recommendedName>
</protein>
<evidence type="ECO:0000256" key="1">
    <source>
        <dbReference type="ARBA" id="ARBA00004651"/>
    </source>
</evidence>
<reference evidence="12" key="1">
    <citation type="submission" date="2014-12" db="EMBL/GenBank/DDBJ databases">
        <title>Insight into the proteome of Arion vulgaris.</title>
        <authorList>
            <person name="Aradska J."/>
            <person name="Bulat T."/>
            <person name="Smidak R."/>
            <person name="Sarate P."/>
            <person name="Gangsoo J."/>
            <person name="Sialana F."/>
            <person name="Bilban M."/>
            <person name="Lubec G."/>
        </authorList>
    </citation>
    <scope>NUCLEOTIDE SEQUENCE</scope>
    <source>
        <tissue evidence="12">Skin</tissue>
    </source>
</reference>
<dbReference type="GO" id="GO:0005886">
    <property type="term" value="C:plasma membrane"/>
    <property type="evidence" value="ECO:0007669"/>
    <property type="project" value="UniProtKB-SubCell"/>
</dbReference>
<keyword evidence="5" id="KW-0297">G-protein coupled receptor</keyword>
<dbReference type="InterPro" id="IPR008365">
    <property type="entry name" value="Prostanoid_rcpt"/>
</dbReference>
<keyword evidence="9" id="KW-0807">Transducer</keyword>
<organism evidence="12">
    <name type="scientific">Arion vulgaris</name>
    <dbReference type="NCBI Taxonomy" id="1028688"/>
    <lineage>
        <taxon>Eukaryota</taxon>
        <taxon>Metazoa</taxon>
        <taxon>Spiralia</taxon>
        <taxon>Lophotrochozoa</taxon>
        <taxon>Mollusca</taxon>
        <taxon>Gastropoda</taxon>
        <taxon>Heterobranchia</taxon>
        <taxon>Euthyneura</taxon>
        <taxon>Panpulmonata</taxon>
        <taxon>Eupulmonata</taxon>
        <taxon>Stylommatophora</taxon>
        <taxon>Helicina</taxon>
        <taxon>Arionoidea</taxon>
        <taxon>Arionidae</taxon>
        <taxon>Arion</taxon>
    </lineage>
</organism>
<dbReference type="GO" id="GO:0007204">
    <property type="term" value="P:positive regulation of cytosolic calcium ion concentration"/>
    <property type="evidence" value="ECO:0007669"/>
    <property type="project" value="TreeGrafter"/>
</dbReference>
<dbReference type="AlphaFoldDB" id="A0A0B7A0I2"/>
<evidence type="ECO:0000256" key="4">
    <source>
        <dbReference type="ARBA" id="ARBA00022989"/>
    </source>
</evidence>
<feature type="transmembrane region" description="Helical" evidence="10">
    <location>
        <begin position="147"/>
        <end position="167"/>
    </location>
</feature>
<feature type="transmembrane region" description="Helical" evidence="10">
    <location>
        <begin position="71"/>
        <end position="92"/>
    </location>
</feature>
<evidence type="ECO:0000256" key="3">
    <source>
        <dbReference type="ARBA" id="ARBA00022692"/>
    </source>
</evidence>
<keyword evidence="3 10" id="KW-0812">Transmembrane</keyword>
<feature type="transmembrane region" description="Helical" evidence="10">
    <location>
        <begin position="104"/>
        <end position="132"/>
    </location>
</feature>
<dbReference type="InterPro" id="IPR000276">
    <property type="entry name" value="GPCR_Rhodpsn"/>
</dbReference>
<name>A0A0B7A0I2_9EUPU</name>
<evidence type="ECO:0000256" key="6">
    <source>
        <dbReference type="ARBA" id="ARBA00023136"/>
    </source>
</evidence>
<comment type="subcellular location">
    <subcellularLocation>
        <location evidence="1">Cell membrane</location>
        <topology evidence="1">Multi-pass membrane protein</topology>
    </subcellularLocation>
</comment>
<feature type="transmembrane region" description="Helical" evidence="10">
    <location>
        <begin position="236"/>
        <end position="260"/>
    </location>
</feature>
<dbReference type="InterPro" id="IPR017452">
    <property type="entry name" value="GPCR_Rhodpsn_7TM"/>
</dbReference>
<dbReference type="PANTHER" id="PTHR11866:SF16">
    <property type="entry name" value="PROSTAGLANDIN E2 RECEPTOR EP4 SUBTYPE-LIKE PROTEIN"/>
    <property type="match status" value="1"/>
</dbReference>
<evidence type="ECO:0000256" key="7">
    <source>
        <dbReference type="ARBA" id="ARBA00023170"/>
    </source>
</evidence>
<dbReference type="PANTHER" id="PTHR11866">
    <property type="entry name" value="G-PROTEIN COUPLED RECEPTOR FAMILY 1 MEMBER"/>
    <property type="match status" value="1"/>
</dbReference>
<sequence>MRDFYILETIFASEITITTMASVVSVVVNNVPTSDYYNNTGIDGATYNISREGNLFRSNETIDPSSVTKNLMVPSAMFFFGVLGNVTALIILTVRPSKDSKTTAFYHLVKALVCMDLFGIIASSPVTIVVYIKQGVIDTGGMPLCHYFSFILVLAGNATVFTVLVMAAERFMVTKYPFKYSTLVKPLTVNCCILVVWGLSTFIALLPIFGMGRNIEPWPGTWCFFDYRSTSIAGQIFSYFYATAGLVAILITMILNLYVMQHLWRMRRSRLSTILAIV</sequence>
<dbReference type="PROSITE" id="PS50262">
    <property type="entry name" value="G_PROTEIN_RECEP_F1_2"/>
    <property type="match status" value="1"/>
</dbReference>
<keyword evidence="8" id="KW-0325">Glycoprotein</keyword>
<evidence type="ECO:0000256" key="9">
    <source>
        <dbReference type="ARBA" id="ARBA00023224"/>
    </source>
</evidence>
<proteinExistence type="predicted"/>
<evidence type="ECO:0000256" key="2">
    <source>
        <dbReference type="ARBA" id="ARBA00022475"/>
    </source>
</evidence>